<feature type="region of interest" description="Disordered" evidence="1">
    <location>
        <begin position="66"/>
        <end position="106"/>
    </location>
</feature>
<protein>
    <submittedName>
        <fullName evidence="2">Uncharacterized protein</fullName>
    </submittedName>
</protein>
<dbReference type="EMBL" id="PDND01000215">
    <property type="protein sequence ID" value="PGH29742.1"/>
    <property type="molecule type" value="Genomic_DNA"/>
</dbReference>
<evidence type="ECO:0000256" key="1">
    <source>
        <dbReference type="SAM" id="MobiDB-lite"/>
    </source>
</evidence>
<organism evidence="2 3">
    <name type="scientific">[Emmonsia] crescens</name>
    <dbReference type="NCBI Taxonomy" id="73230"/>
    <lineage>
        <taxon>Eukaryota</taxon>
        <taxon>Fungi</taxon>
        <taxon>Dikarya</taxon>
        <taxon>Ascomycota</taxon>
        <taxon>Pezizomycotina</taxon>
        <taxon>Eurotiomycetes</taxon>
        <taxon>Eurotiomycetidae</taxon>
        <taxon>Onygenales</taxon>
        <taxon>Ajellomycetaceae</taxon>
        <taxon>Emergomyces</taxon>
    </lineage>
</organism>
<sequence>MEWKVTLNNRLLAKDTEQDLTFKLSLYWQQIKEKIEHIVQRKKPRNQRVRKITVLERRLSRTHLETPTKSTRVLLDSSDSEEELDDTESPLASKRSGPEEIRNLIY</sequence>
<keyword evidence="3" id="KW-1185">Reference proteome</keyword>
<reference evidence="2 3" key="1">
    <citation type="submission" date="2017-10" db="EMBL/GenBank/DDBJ databases">
        <title>Comparative genomics in systemic dimorphic fungi from Ajellomycetaceae.</title>
        <authorList>
            <person name="Munoz J.F."/>
            <person name="Mcewen J.G."/>
            <person name="Clay O.K."/>
            <person name="Cuomo C.A."/>
        </authorList>
    </citation>
    <scope>NUCLEOTIDE SEQUENCE [LARGE SCALE GENOMIC DNA]</scope>
    <source>
        <strain evidence="2 3">UAMH4076</strain>
    </source>
</reference>
<comment type="caution">
    <text evidence="2">The sequence shown here is derived from an EMBL/GenBank/DDBJ whole genome shotgun (WGS) entry which is preliminary data.</text>
</comment>
<accession>A0A2B7Z9Q5</accession>
<dbReference type="Proteomes" id="UP000226031">
    <property type="component" value="Unassembled WGS sequence"/>
</dbReference>
<gene>
    <name evidence="2" type="ORF">GX50_07496</name>
</gene>
<name>A0A2B7Z9Q5_9EURO</name>
<dbReference type="STRING" id="73230.A0A2B7Z9Q5"/>
<evidence type="ECO:0000313" key="2">
    <source>
        <dbReference type="EMBL" id="PGH29742.1"/>
    </source>
</evidence>
<dbReference type="AlphaFoldDB" id="A0A2B7Z9Q5"/>
<evidence type="ECO:0000313" key="3">
    <source>
        <dbReference type="Proteomes" id="UP000226031"/>
    </source>
</evidence>
<feature type="compositionally biased region" description="Basic and acidic residues" evidence="1">
    <location>
        <begin position="96"/>
        <end position="106"/>
    </location>
</feature>
<proteinExistence type="predicted"/>
<feature type="compositionally biased region" description="Acidic residues" evidence="1">
    <location>
        <begin position="78"/>
        <end position="88"/>
    </location>
</feature>